<dbReference type="PANTHER" id="PTHR45790:SF3">
    <property type="entry name" value="S-ADENOSYL-L-METHIONINE-DEPENDENT UROPORPHYRINOGEN III METHYLTRANSFERASE, CHLOROPLASTIC"/>
    <property type="match status" value="1"/>
</dbReference>
<protein>
    <recommendedName>
        <fullName evidence="1">uroporphyrinogen-III C-methyltransferase</fullName>
        <ecNumber evidence="1">2.1.1.107</ecNumber>
    </recommendedName>
</protein>
<dbReference type="InterPro" id="IPR000878">
    <property type="entry name" value="4pyrrol_Mease"/>
</dbReference>
<dbReference type="EMBL" id="BAABHM010000010">
    <property type="protein sequence ID" value="GAA4699652.1"/>
    <property type="molecule type" value="Genomic_DNA"/>
</dbReference>
<proteinExistence type="predicted"/>
<feature type="region of interest" description="Disordered" evidence="6">
    <location>
        <begin position="152"/>
        <end position="172"/>
    </location>
</feature>
<keyword evidence="2" id="KW-0489">Methyltransferase</keyword>
<evidence type="ECO:0000256" key="6">
    <source>
        <dbReference type="SAM" id="MobiDB-lite"/>
    </source>
</evidence>
<dbReference type="NCBIfam" id="NF004790">
    <property type="entry name" value="PRK06136.1"/>
    <property type="match status" value="1"/>
</dbReference>
<dbReference type="SUPFAM" id="SSF53790">
    <property type="entry name" value="Tetrapyrrole methylase"/>
    <property type="match status" value="1"/>
</dbReference>
<dbReference type="EC" id="2.1.1.107" evidence="1"/>
<dbReference type="InterPro" id="IPR006366">
    <property type="entry name" value="CobA/CysG_C"/>
</dbReference>
<dbReference type="InterPro" id="IPR050161">
    <property type="entry name" value="Siro_Cobalamin_biosynth"/>
</dbReference>
<keyword evidence="5" id="KW-0627">Porphyrin biosynthesis</keyword>
<name>A0ABP8X3M9_9MICO</name>
<feature type="compositionally biased region" description="Polar residues" evidence="6">
    <location>
        <begin position="158"/>
        <end position="170"/>
    </location>
</feature>
<dbReference type="InterPro" id="IPR035996">
    <property type="entry name" value="4pyrrol_Methylase_sf"/>
</dbReference>
<dbReference type="InterPro" id="IPR014776">
    <property type="entry name" value="4pyrrole_Mease_sub2"/>
</dbReference>
<dbReference type="CDD" id="cd11642">
    <property type="entry name" value="SUMT"/>
    <property type="match status" value="1"/>
</dbReference>
<dbReference type="Pfam" id="PF00590">
    <property type="entry name" value="TP_methylase"/>
    <property type="match status" value="1"/>
</dbReference>
<organism evidence="8 9">
    <name type="scientific">Promicromonospora umidemergens</name>
    <dbReference type="NCBI Taxonomy" id="629679"/>
    <lineage>
        <taxon>Bacteria</taxon>
        <taxon>Bacillati</taxon>
        <taxon>Actinomycetota</taxon>
        <taxon>Actinomycetes</taxon>
        <taxon>Micrococcales</taxon>
        <taxon>Promicromonosporaceae</taxon>
        <taxon>Promicromonospora</taxon>
    </lineage>
</organism>
<evidence type="ECO:0000256" key="1">
    <source>
        <dbReference type="ARBA" id="ARBA00012162"/>
    </source>
</evidence>
<comment type="caution">
    <text evidence="8">The sequence shown here is derived from an EMBL/GenBank/DDBJ whole genome shotgun (WGS) entry which is preliminary data.</text>
</comment>
<dbReference type="PANTHER" id="PTHR45790">
    <property type="entry name" value="SIROHEME SYNTHASE-RELATED"/>
    <property type="match status" value="1"/>
</dbReference>
<evidence type="ECO:0000256" key="4">
    <source>
        <dbReference type="ARBA" id="ARBA00022691"/>
    </source>
</evidence>
<dbReference type="Gene3D" id="3.40.1010.10">
    <property type="entry name" value="Cobalt-precorrin-4 Transmethylase, Domain 1"/>
    <property type="match status" value="1"/>
</dbReference>
<reference evidence="9" key="1">
    <citation type="journal article" date="2019" name="Int. J. Syst. Evol. Microbiol.">
        <title>The Global Catalogue of Microorganisms (GCM) 10K type strain sequencing project: providing services to taxonomists for standard genome sequencing and annotation.</title>
        <authorList>
            <consortium name="The Broad Institute Genomics Platform"/>
            <consortium name="The Broad Institute Genome Sequencing Center for Infectious Disease"/>
            <person name="Wu L."/>
            <person name="Ma J."/>
        </authorList>
    </citation>
    <scope>NUCLEOTIDE SEQUENCE [LARGE SCALE GENOMIC DNA]</scope>
    <source>
        <strain evidence="9">JCM 17975</strain>
    </source>
</reference>
<evidence type="ECO:0000256" key="3">
    <source>
        <dbReference type="ARBA" id="ARBA00022679"/>
    </source>
</evidence>
<evidence type="ECO:0000256" key="5">
    <source>
        <dbReference type="ARBA" id="ARBA00023244"/>
    </source>
</evidence>
<dbReference type="Proteomes" id="UP001500843">
    <property type="component" value="Unassembled WGS sequence"/>
</dbReference>
<sequence length="279" mass="27964">MTPSTTGRVTLVGGGPGASDLLTLRGWRALQAADVVVADRLGPVEVLAELPPHVRVVDVGKEPGRHPVPQERINELLVEHALAGAHVVRLKGGDPFVLGRGGEEVIACAAAGVPVEVVPGVTSAVAVPGLAGIPLTHRGVTTGFHVVSGHCAPDVSDPQATGATRTSDTSGPLDDAAVTCVRDATATLVVLMGVRSLGAIVAQSLAAGADPGTPVAIVENGSTSEQRVTRARLEEAADVAAARGVRSPAVVVIGRVAAAGLLVETVEGTSERRLAGAGV</sequence>
<dbReference type="InterPro" id="IPR014777">
    <property type="entry name" value="4pyrrole_Mease_sub1"/>
</dbReference>
<evidence type="ECO:0000313" key="8">
    <source>
        <dbReference type="EMBL" id="GAA4699652.1"/>
    </source>
</evidence>
<feature type="domain" description="Tetrapyrrole methylase" evidence="7">
    <location>
        <begin position="8"/>
        <end position="236"/>
    </location>
</feature>
<keyword evidence="3" id="KW-0808">Transferase</keyword>
<evidence type="ECO:0000256" key="2">
    <source>
        <dbReference type="ARBA" id="ARBA00022603"/>
    </source>
</evidence>
<evidence type="ECO:0000259" key="7">
    <source>
        <dbReference type="Pfam" id="PF00590"/>
    </source>
</evidence>
<accession>A0ABP8X3M9</accession>
<dbReference type="NCBIfam" id="TIGR01469">
    <property type="entry name" value="cobA_cysG_Cterm"/>
    <property type="match status" value="1"/>
</dbReference>
<dbReference type="Gene3D" id="3.30.950.10">
    <property type="entry name" value="Methyltransferase, Cobalt-precorrin-4 Transmethylase, Domain 2"/>
    <property type="match status" value="1"/>
</dbReference>
<keyword evidence="9" id="KW-1185">Reference proteome</keyword>
<dbReference type="RefSeq" id="WP_308292374.1">
    <property type="nucleotide sequence ID" value="NZ_BAABHM010000010.1"/>
</dbReference>
<evidence type="ECO:0000313" key="9">
    <source>
        <dbReference type="Proteomes" id="UP001500843"/>
    </source>
</evidence>
<gene>
    <name evidence="8" type="ORF">GCM10023198_20330</name>
</gene>
<keyword evidence="4" id="KW-0949">S-adenosyl-L-methionine</keyword>